<feature type="domain" description="ASCH" evidence="1">
    <location>
        <begin position="36"/>
        <end position="148"/>
    </location>
</feature>
<evidence type="ECO:0000313" key="2">
    <source>
        <dbReference type="EMBL" id="GMF19927.1"/>
    </source>
</evidence>
<organism evidence="2 3">
    <name type="scientific">Phytophthora lilii</name>
    <dbReference type="NCBI Taxonomy" id="2077276"/>
    <lineage>
        <taxon>Eukaryota</taxon>
        <taxon>Sar</taxon>
        <taxon>Stramenopiles</taxon>
        <taxon>Oomycota</taxon>
        <taxon>Peronosporomycetes</taxon>
        <taxon>Peronosporales</taxon>
        <taxon>Peronosporaceae</taxon>
        <taxon>Phytophthora</taxon>
    </lineage>
</organism>
<evidence type="ECO:0000259" key="1">
    <source>
        <dbReference type="Pfam" id="PF04266"/>
    </source>
</evidence>
<keyword evidence="3" id="KW-1185">Reference proteome</keyword>
<gene>
    <name evidence="2" type="ORF">Plil01_000767700</name>
</gene>
<dbReference type="Proteomes" id="UP001165083">
    <property type="component" value="Unassembled WGS sequence"/>
</dbReference>
<protein>
    <submittedName>
        <fullName evidence="2">Unnamed protein product</fullName>
    </submittedName>
</protein>
<reference evidence="2" key="1">
    <citation type="submission" date="2023-04" db="EMBL/GenBank/DDBJ databases">
        <title>Phytophthora lilii NBRC 32176.</title>
        <authorList>
            <person name="Ichikawa N."/>
            <person name="Sato H."/>
            <person name="Tonouchi N."/>
        </authorList>
    </citation>
    <scope>NUCLEOTIDE SEQUENCE</scope>
    <source>
        <strain evidence="2">NBRC 32176</strain>
    </source>
</reference>
<accession>A0A9W6WW49</accession>
<dbReference type="AlphaFoldDB" id="A0A9W6WW49"/>
<dbReference type="OrthoDB" id="2017893at2759"/>
<comment type="caution">
    <text evidence="2">The sequence shown here is derived from an EMBL/GenBank/DDBJ whole genome shotgun (WGS) entry which is preliminary data.</text>
</comment>
<name>A0A9W6WW49_9STRA</name>
<dbReference type="InterPro" id="IPR007374">
    <property type="entry name" value="ASCH_domain"/>
</dbReference>
<proteinExistence type="predicted"/>
<sequence length="153" mass="16832">MQDLHLFHDVLASSVSMSLSAENVALLHDRVFPRLDFGANLVDGILRGTKTITMRLLSDIEGDRNSDLGSISSFSIVSATTSRNDGSPTRAQFGYLRIDQVEIKELSVIDQATLRKSGFDSTDEVLGVLKQFYPTVTSSTPFLMLHFHCLAPV</sequence>
<dbReference type="EMBL" id="BSXW01000358">
    <property type="protein sequence ID" value="GMF19927.1"/>
    <property type="molecule type" value="Genomic_DNA"/>
</dbReference>
<dbReference type="Gene3D" id="2.30.130.30">
    <property type="entry name" value="Hypothetical protein"/>
    <property type="match status" value="1"/>
</dbReference>
<dbReference type="Pfam" id="PF04266">
    <property type="entry name" value="ASCH"/>
    <property type="match status" value="1"/>
</dbReference>
<evidence type="ECO:0000313" key="3">
    <source>
        <dbReference type="Proteomes" id="UP001165083"/>
    </source>
</evidence>